<feature type="domain" description="Ribosomal RNA small subunit methyltransferase E methyltransferase" evidence="13">
    <location>
        <begin position="75"/>
        <end position="238"/>
    </location>
</feature>
<dbReference type="InterPro" id="IPR046886">
    <property type="entry name" value="RsmE_MTase_dom"/>
</dbReference>
<feature type="domain" description="Ribosomal RNA small subunit methyltransferase E PUA-like" evidence="14">
    <location>
        <begin position="22"/>
        <end position="66"/>
    </location>
</feature>
<comment type="similarity">
    <text evidence="2 12">Belongs to the RNA methyltransferase RsmE family.</text>
</comment>
<evidence type="ECO:0000313" key="16">
    <source>
        <dbReference type="Proteomes" id="UP001429601"/>
    </source>
</evidence>
<dbReference type="InterPro" id="IPR006700">
    <property type="entry name" value="RsmE"/>
</dbReference>
<dbReference type="Gene3D" id="2.40.240.20">
    <property type="entry name" value="Hypothetical PUA domain-like, domain 1"/>
    <property type="match status" value="1"/>
</dbReference>
<evidence type="ECO:0000256" key="11">
    <source>
        <dbReference type="ARBA" id="ARBA00047944"/>
    </source>
</evidence>
<dbReference type="GO" id="GO:0008168">
    <property type="term" value="F:methyltransferase activity"/>
    <property type="evidence" value="ECO:0007669"/>
    <property type="project" value="UniProtKB-KW"/>
</dbReference>
<sequence length="244" mass="25275">MRSIRIHVDAPLASGSDIVLPAQAGEHVARVLRLEVGAPVVLFSGDDGLEYDATLISVGKREVVASVGAGRAPGNESPLSLTLAQGVARGEKMDLIVQKATELGVARIVPITTERSEVKLDAPRAEKRLAHWRAVAASACEQSGRALVPRIDPAVPLATWLASLGEGGPVRLALLPEGTKRPGELALRDAAILAIGPEGGFGERDRAALASSGFTGLKLGPRILRTETAGLAAIAALQALYGDV</sequence>
<evidence type="ECO:0000259" key="14">
    <source>
        <dbReference type="Pfam" id="PF20260"/>
    </source>
</evidence>
<dbReference type="SUPFAM" id="SSF88697">
    <property type="entry name" value="PUA domain-like"/>
    <property type="match status" value="1"/>
</dbReference>
<keyword evidence="6 12" id="KW-0698">rRNA processing</keyword>
<keyword evidence="7 12" id="KW-0489">Methyltransferase</keyword>
<dbReference type="GO" id="GO:0032259">
    <property type="term" value="P:methylation"/>
    <property type="evidence" value="ECO:0007669"/>
    <property type="project" value="UniProtKB-KW"/>
</dbReference>
<evidence type="ECO:0000256" key="8">
    <source>
        <dbReference type="ARBA" id="ARBA00022679"/>
    </source>
</evidence>
<keyword evidence="5 12" id="KW-0963">Cytoplasm</keyword>
<evidence type="ECO:0000256" key="10">
    <source>
        <dbReference type="ARBA" id="ARBA00025699"/>
    </source>
</evidence>
<keyword evidence="8 12" id="KW-0808">Transferase</keyword>
<dbReference type="NCBIfam" id="TIGR00046">
    <property type="entry name" value="RsmE family RNA methyltransferase"/>
    <property type="match status" value="1"/>
</dbReference>
<dbReference type="InterPro" id="IPR015947">
    <property type="entry name" value="PUA-like_sf"/>
</dbReference>
<dbReference type="InterPro" id="IPR029028">
    <property type="entry name" value="Alpha/beta_knot_MTases"/>
</dbReference>
<organism evidence="15 16">
    <name type="scientific">Luteibacter jiangsuensis</name>
    <dbReference type="NCBI Taxonomy" id="637577"/>
    <lineage>
        <taxon>Bacteria</taxon>
        <taxon>Pseudomonadati</taxon>
        <taxon>Pseudomonadota</taxon>
        <taxon>Gammaproteobacteria</taxon>
        <taxon>Lysobacterales</taxon>
        <taxon>Rhodanobacteraceae</taxon>
        <taxon>Luteibacter</taxon>
    </lineage>
</organism>
<dbReference type="EC" id="2.1.1.193" evidence="3 12"/>
<keyword evidence="16" id="KW-1185">Reference proteome</keyword>
<dbReference type="SUPFAM" id="SSF75217">
    <property type="entry name" value="alpha/beta knot"/>
    <property type="match status" value="1"/>
</dbReference>
<dbReference type="EMBL" id="JAAQQR010000004">
    <property type="protein sequence ID" value="NID05468.1"/>
    <property type="molecule type" value="Genomic_DNA"/>
</dbReference>
<dbReference type="NCBIfam" id="NF008692">
    <property type="entry name" value="PRK11713.1-5"/>
    <property type="match status" value="1"/>
</dbReference>
<evidence type="ECO:0000256" key="2">
    <source>
        <dbReference type="ARBA" id="ARBA00005528"/>
    </source>
</evidence>
<dbReference type="PANTHER" id="PTHR30027">
    <property type="entry name" value="RIBOSOMAL RNA SMALL SUBUNIT METHYLTRANSFERASE E"/>
    <property type="match status" value="1"/>
</dbReference>
<dbReference type="PANTHER" id="PTHR30027:SF3">
    <property type="entry name" value="16S RRNA (URACIL(1498)-N(3))-METHYLTRANSFERASE"/>
    <property type="match status" value="1"/>
</dbReference>
<dbReference type="Pfam" id="PF20260">
    <property type="entry name" value="PUA_4"/>
    <property type="match status" value="1"/>
</dbReference>
<evidence type="ECO:0000256" key="6">
    <source>
        <dbReference type="ARBA" id="ARBA00022552"/>
    </source>
</evidence>
<comment type="caution">
    <text evidence="15">The sequence shown here is derived from an EMBL/GenBank/DDBJ whole genome shotgun (WGS) entry which is preliminary data.</text>
</comment>
<dbReference type="InterPro" id="IPR046887">
    <property type="entry name" value="RsmE_PUA-like"/>
</dbReference>
<dbReference type="RefSeq" id="WP_167126087.1">
    <property type="nucleotide sequence ID" value="NZ_JAAQQR010000004.1"/>
</dbReference>
<comment type="subcellular location">
    <subcellularLocation>
        <location evidence="1 12">Cytoplasm</location>
    </subcellularLocation>
</comment>
<dbReference type="Pfam" id="PF04452">
    <property type="entry name" value="Methyltrans_RNA"/>
    <property type="match status" value="1"/>
</dbReference>
<comment type="function">
    <text evidence="10 12">Specifically methylates the N3 position of the uracil ring of uridine 1498 (m3U1498) in 16S rRNA. Acts on the fully assembled 30S ribosomal subunit.</text>
</comment>
<dbReference type="InterPro" id="IPR029026">
    <property type="entry name" value="tRNA_m1G_MTases_N"/>
</dbReference>
<evidence type="ECO:0000256" key="4">
    <source>
        <dbReference type="ARBA" id="ARBA00013673"/>
    </source>
</evidence>
<comment type="catalytic activity">
    <reaction evidence="11 12">
        <text>uridine(1498) in 16S rRNA + S-adenosyl-L-methionine = N(3)-methyluridine(1498) in 16S rRNA + S-adenosyl-L-homocysteine + H(+)</text>
        <dbReference type="Rhea" id="RHEA:42920"/>
        <dbReference type="Rhea" id="RHEA-COMP:10283"/>
        <dbReference type="Rhea" id="RHEA-COMP:10284"/>
        <dbReference type="ChEBI" id="CHEBI:15378"/>
        <dbReference type="ChEBI" id="CHEBI:57856"/>
        <dbReference type="ChEBI" id="CHEBI:59789"/>
        <dbReference type="ChEBI" id="CHEBI:65315"/>
        <dbReference type="ChEBI" id="CHEBI:74502"/>
        <dbReference type="EC" id="2.1.1.193"/>
    </reaction>
</comment>
<keyword evidence="9 12" id="KW-0949">S-adenosyl-L-methionine</keyword>
<gene>
    <name evidence="15" type="ORF">HBF26_11270</name>
</gene>
<proteinExistence type="inferred from homology"/>
<accession>A0ABX0Q4L7</accession>
<evidence type="ECO:0000256" key="7">
    <source>
        <dbReference type="ARBA" id="ARBA00022603"/>
    </source>
</evidence>
<evidence type="ECO:0000256" key="3">
    <source>
        <dbReference type="ARBA" id="ARBA00012328"/>
    </source>
</evidence>
<evidence type="ECO:0000256" key="9">
    <source>
        <dbReference type="ARBA" id="ARBA00022691"/>
    </source>
</evidence>
<dbReference type="CDD" id="cd18084">
    <property type="entry name" value="RsmE-like"/>
    <property type="match status" value="1"/>
</dbReference>
<dbReference type="Gene3D" id="3.40.1280.10">
    <property type="match status" value="1"/>
</dbReference>
<dbReference type="PIRSF" id="PIRSF015601">
    <property type="entry name" value="MTase_slr0722"/>
    <property type="match status" value="1"/>
</dbReference>
<evidence type="ECO:0000256" key="12">
    <source>
        <dbReference type="PIRNR" id="PIRNR015601"/>
    </source>
</evidence>
<name>A0ABX0Q4L7_9GAMM</name>
<evidence type="ECO:0000256" key="5">
    <source>
        <dbReference type="ARBA" id="ARBA00022490"/>
    </source>
</evidence>
<evidence type="ECO:0000259" key="13">
    <source>
        <dbReference type="Pfam" id="PF04452"/>
    </source>
</evidence>
<reference evidence="15 16" key="1">
    <citation type="journal article" date="2011" name="Curr. Microbiol.">
        <title>Luteibacter jiangsuensis sp. nov.: a methamidophos-degrading bacterium isolated from a methamidophos-manufacturing factory.</title>
        <authorList>
            <person name="Wang L."/>
            <person name="Wang G.L."/>
            <person name="Li S.P."/>
            <person name="Jiang J.D."/>
        </authorList>
    </citation>
    <scope>NUCLEOTIDE SEQUENCE [LARGE SCALE GENOMIC DNA]</scope>
    <source>
        <strain evidence="15 16">CGMCC 1.10133</strain>
    </source>
</reference>
<evidence type="ECO:0000256" key="1">
    <source>
        <dbReference type="ARBA" id="ARBA00004496"/>
    </source>
</evidence>
<evidence type="ECO:0000313" key="15">
    <source>
        <dbReference type="EMBL" id="NID05468.1"/>
    </source>
</evidence>
<protein>
    <recommendedName>
        <fullName evidence="4 12">Ribosomal RNA small subunit methyltransferase E</fullName>
        <ecNumber evidence="3 12">2.1.1.193</ecNumber>
    </recommendedName>
</protein>
<dbReference type="Proteomes" id="UP001429601">
    <property type="component" value="Unassembled WGS sequence"/>
</dbReference>